<keyword evidence="2" id="KW-0808">Transferase</keyword>
<dbReference type="PANTHER" id="PTHR23011:SF28">
    <property type="entry name" value="CYCLIC NUCLEOTIDE-BINDING DOMAIN CONTAINING PROTEIN"/>
    <property type="match status" value="1"/>
</dbReference>
<dbReference type="Pfam" id="PF00027">
    <property type="entry name" value="cNMP_binding"/>
    <property type="match status" value="2"/>
</dbReference>
<keyword evidence="3" id="KW-1185">Reference proteome</keyword>
<dbReference type="SMART" id="SM00100">
    <property type="entry name" value="cNMP"/>
    <property type="match status" value="2"/>
</dbReference>
<keyword evidence="2" id="KW-0418">Kinase</keyword>
<dbReference type="InterPro" id="IPR014710">
    <property type="entry name" value="RmlC-like_jellyroll"/>
</dbReference>
<proteinExistence type="predicted"/>
<reference evidence="2" key="1">
    <citation type="journal article" date="2022" name="bioRxiv">
        <title>Genomics of Preaxostyla Flagellates Illuminates Evolutionary Transitions and the Path Towards Mitochondrial Loss.</title>
        <authorList>
            <person name="Novak L.V.F."/>
            <person name="Treitli S.C."/>
            <person name="Pyrih J."/>
            <person name="Halakuc P."/>
            <person name="Pipaliya S.V."/>
            <person name="Vacek V."/>
            <person name="Brzon O."/>
            <person name="Soukal P."/>
            <person name="Eme L."/>
            <person name="Dacks J.B."/>
            <person name="Karnkowska A."/>
            <person name="Elias M."/>
            <person name="Hampl V."/>
        </authorList>
    </citation>
    <scope>NUCLEOTIDE SEQUENCE</scope>
    <source>
        <strain evidence="2">RCP-MX</strain>
    </source>
</reference>
<evidence type="ECO:0000313" key="3">
    <source>
        <dbReference type="Proteomes" id="UP001141327"/>
    </source>
</evidence>
<dbReference type="SUPFAM" id="SSF51206">
    <property type="entry name" value="cAMP-binding domain-like"/>
    <property type="match status" value="2"/>
</dbReference>
<evidence type="ECO:0000313" key="2">
    <source>
        <dbReference type="EMBL" id="KAJ4458954.1"/>
    </source>
</evidence>
<dbReference type="Gene3D" id="2.60.120.10">
    <property type="entry name" value="Jelly Rolls"/>
    <property type="match status" value="2"/>
</dbReference>
<dbReference type="PROSITE" id="PS50042">
    <property type="entry name" value="CNMP_BINDING_3"/>
    <property type="match status" value="2"/>
</dbReference>
<feature type="domain" description="Cyclic nucleotide-binding" evidence="1">
    <location>
        <begin position="57"/>
        <end position="173"/>
    </location>
</feature>
<dbReference type="PANTHER" id="PTHR23011">
    <property type="entry name" value="CYCLIC NUCLEOTIDE-BINDING DOMAIN CONTAINING PROTEIN"/>
    <property type="match status" value="1"/>
</dbReference>
<dbReference type="Proteomes" id="UP001141327">
    <property type="component" value="Unassembled WGS sequence"/>
</dbReference>
<comment type="caution">
    <text evidence="2">The sequence shown here is derived from an EMBL/GenBank/DDBJ whole genome shotgun (WGS) entry which is preliminary data.</text>
</comment>
<organism evidence="2 3">
    <name type="scientific">Paratrimastix pyriformis</name>
    <dbReference type="NCBI Taxonomy" id="342808"/>
    <lineage>
        <taxon>Eukaryota</taxon>
        <taxon>Metamonada</taxon>
        <taxon>Preaxostyla</taxon>
        <taxon>Paratrimastigidae</taxon>
        <taxon>Paratrimastix</taxon>
    </lineage>
</organism>
<dbReference type="CDD" id="cd00038">
    <property type="entry name" value="CAP_ED"/>
    <property type="match status" value="2"/>
</dbReference>
<evidence type="ECO:0000259" key="1">
    <source>
        <dbReference type="PROSITE" id="PS50042"/>
    </source>
</evidence>
<dbReference type="GO" id="GO:0016301">
    <property type="term" value="F:kinase activity"/>
    <property type="evidence" value="ECO:0007669"/>
    <property type="project" value="UniProtKB-KW"/>
</dbReference>
<dbReference type="InterPro" id="IPR018488">
    <property type="entry name" value="cNMP-bd_CS"/>
</dbReference>
<sequence>MENPSPQMNDDAEPVTYLAGLLKSEYTRGTAPFLVPPSLRNEEDILGTVDLLKRYPALASLPDHDIRKLVEVATFLRLEAGTILFNQGDFPDAYYILLAGRIALTKSNSVDTIPLLPGMGFGELGLLRNVPRAGTCTASEPTHLLRLRKDHYLDLYEPQHKLDLEDRFTFIEQVPLLMYLSREQKERMAEFLLRQRFPRNSVIVREGAEASNMYFVKEGEVAVVRTLIIGGEPRFLELSRLAAGDYFGEWELVEGCTRRASIIALAPTECLVLSRIDFPSLITGRALELMRRHVAMFPSDNEVLMAYRDQKRWNDYKRSLTQEIVQRKVERRHCLPAT</sequence>
<protein>
    <submittedName>
        <fullName evidence="2">cGMP-dependent kinase 9-1</fullName>
    </submittedName>
</protein>
<accession>A0ABQ8UIA7</accession>
<feature type="domain" description="Cyclic nucleotide-binding" evidence="1">
    <location>
        <begin position="176"/>
        <end position="282"/>
    </location>
</feature>
<gene>
    <name evidence="2" type="ORF">PAPYR_5239</name>
</gene>
<dbReference type="InterPro" id="IPR018490">
    <property type="entry name" value="cNMP-bd_dom_sf"/>
</dbReference>
<dbReference type="EMBL" id="JAPMOS010000024">
    <property type="protein sequence ID" value="KAJ4458954.1"/>
    <property type="molecule type" value="Genomic_DNA"/>
</dbReference>
<name>A0ABQ8UIA7_9EUKA</name>
<dbReference type="PROSITE" id="PS00888">
    <property type="entry name" value="CNMP_BINDING_1"/>
    <property type="match status" value="1"/>
</dbReference>
<dbReference type="InterPro" id="IPR000595">
    <property type="entry name" value="cNMP-bd_dom"/>
</dbReference>